<comment type="caution">
    <text evidence="7">The sequence shown here is derived from an EMBL/GenBank/DDBJ whole genome shotgun (WGS) entry which is preliminary data.</text>
</comment>
<feature type="transmembrane region" description="Helical" evidence="6">
    <location>
        <begin position="6"/>
        <end position="29"/>
    </location>
</feature>
<keyword evidence="5 6" id="KW-0472">Membrane</keyword>
<evidence type="ECO:0000313" key="8">
    <source>
        <dbReference type="Proteomes" id="UP001202867"/>
    </source>
</evidence>
<feature type="transmembrane region" description="Helical" evidence="6">
    <location>
        <begin position="41"/>
        <end position="65"/>
    </location>
</feature>
<protein>
    <submittedName>
        <fullName evidence="7">LysE family translocator</fullName>
    </submittedName>
</protein>
<dbReference type="Proteomes" id="UP001202867">
    <property type="component" value="Unassembled WGS sequence"/>
</dbReference>
<comment type="subcellular location">
    <subcellularLocation>
        <location evidence="1">Cell membrane</location>
        <topology evidence="1">Multi-pass membrane protein</topology>
    </subcellularLocation>
</comment>
<dbReference type="PIRSF" id="PIRSF006324">
    <property type="entry name" value="LeuE"/>
    <property type="match status" value="1"/>
</dbReference>
<keyword evidence="2" id="KW-1003">Cell membrane</keyword>
<reference evidence="8" key="1">
    <citation type="submission" date="2023-07" db="EMBL/GenBank/DDBJ databases">
        <title>Ancylobacter moscoviensis sp. nov., facultatively methylotrophic bacteria from activated sludge and the reclassification of Starkeya novella (Starkey 1934) Kelly et al. 2000 as Ancylobacter novellus comb. nov., Starkeya koreensis Im et al. 2006 as Ancylobacter koreensis comb.nov., Angulomicrobium tetraedrale Vasil'eva et al. 1986 as Ancylobacter tetraedralis comb. nov., Angulomicrobium amanitiforme Fritz et al. 2004 as Ancylobacter amanitiformis comb. nov. and Methylorhabdus multivorans Doronina et al. 1996 as Ancylobacter multivorans comb. nov. and emended description of the genus Ancylobacter.</title>
        <authorList>
            <person name="Doronina N."/>
            <person name="Chemodurova A."/>
            <person name="Grouzdev D."/>
            <person name="Koziaeva V."/>
            <person name="Shi W."/>
            <person name="Wu L."/>
            <person name="Kaparullina E."/>
        </authorList>
    </citation>
    <scope>NUCLEOTIDE SEQUENCE [LARGE SCALE GENOMIC DNA]</scope>
    <source>
        <strain evidence="8">Jip08</strain>
    </source>
</reference>
<dbReference type="PROSITE" id="PS51257">
    <property type="entry name" value="PROKAR_LIPOPROTEIN"/>
    <property type="match status" value="1"/>
</dbReference>
<evidence type="ECO:0000256" key="4">
    <source>
        <dbReference type="ARBA" id="ARBA00022989"/>
    </source>
</evidence>
<accession>A0ABT0DKS5</accession>
<evidence type="ECO:0000256" key="6">
    <source>
        <dbReference type="SAM" id="Phobius"/>
    </source>
</evidence>
<evidence type="ECO:0000256" key="3">
    <source>
        <dbReference type="ARBA" id="ARBA00022692"/>
    </source>
</evidence>
<evidence type="ECO:0000256" key="2">
    <source>
        <dbReference type="ARBA" id="ARBA00022475"/>
    </source>
</evidence>
<evidence type="ECO:0000256" key="5">
    <source>
        <dbReference type="ARBA" id="ARBA00023136"/>
    </source>
</evidence>
<dbReference type="InterPro" id="IPR001123">
    <property type="entry name" value="LeuE-type"/>
</dbReference>
<feature type="transmembrane region" description="Helical" evidence="6">
    <location>
        <begin position="152"/>
        <end position="178"/>
    </location>
</feature>
<gene>
    <name evidence="7" type="ORF">MWN33_06475</name>
</gene>
<keyword evidence="4 6" id="KW-1133">Transmembrane helix</keyword>
<keyword evidence="3 6" id="KW-0812">Transmembrane</keyword>
<dbReference type="PANTHER" id="PTHR30086">
    <property type="entry name" value="ARGININE EXPORTER PROTEIN ARGO"/>
    <property type="match status" value="1"/>
</dbReference>
<dbReference type="RefSeq" id="WP_247199605.1">
    <property type="nucleotide sequence ID" value="NZ_JALKCG010000001.1"/>
</dbReference>
<evidence type="ECO:0000313" key="7">
    <source>
        <dbReference type="EMBL" id="MCK0207677.1"/>
    </source>
</evidence>
<sequence>MPRTELFLAFLATAGLFACIPGPAMLYTAAQTLARGRLSGLTAVLGLHLGCYGHVVAAAAGLSVLFHAVPLLYTGVKLAGAAYLVWLGIGMFRSRGQGTEAAVPAPVAKSARRAFLESVAVELLNPKTALFFVALLPQFIDPAASLPVWAQFLVLGTIVNVMFTSADLVCVLLAGALVERLRRSGRAQRLMRRAGGAVLVGLGTHLALQRN</sequence>
<proteinExistence type="predicted"/>
<dbReference type="Pfam" id="PF01810">
    <property type="entry name" value="LysE"/>
    <property type="match status" value="1"/>
</dbReference>
<organism evidence="7 8">
    <name type="scientific">Ancylobacter koreensis</name>
    <dbReference type="NCBI Taxonomy" id="266121"/>
    <lineage>
        <taxon>Bacteria</taxon>
        <taxon>Pseudomonadati</taxon>
        <taxon>Pseudomonadota</taxon>
        <taxon>Alphaproteobacteria</taxon>
        <taxon>Hyphomicrobiales</taxon>
        <taxon>Xanthobacteraceae</taxon>
        <taxon>Ancylobacter</taxon>
    </lineage>
</organism>
<feature type="transmembrane region" description="Helical" evidence="6">
    <location>
        <begin position="71"/>
        <end position="89"/>
    </location>
</feature>
<keyword evidence="8" id="KW-1185">Reference proteome</keyword>
<evidence type="ECO:0000256" key="1">
    <source>
        <dbReference type="ARBA" id="ARBA00004651"/>
    </source>
</evidence>
<dbReference type="PANTHER" id="PTHR30086:SF20">
    <property type="entry name" value="ARGININE EXPORTER PROTEIN ARGO-RELATED"/>
    <property type="match status" value="1"/>
</dbReference>
<name>A0ABT0DKS5_9HYPH</name>
<dbReference type="EMBL" id="JALKCG010000001">
    <property type="protein sequence ID" value="MCK0207677.1"/>
    <property type="molecule type" value="Genomic_DNA"/>
</dbReference>